<evidence type="ECO:0000313" key="1">
    <source>
        <dbReference type="EMBL" id="AAU85941.1"/>
    </source>
</evidence>
<dbReference type="EMBL" id="CP028876">
    <property type="protein sequence ID" value="AZA27286.1"/>
    <property type="molecule type" value="Genomic_DNA"/>
</dbReference>
<dbReference type="Proteomes" id="UP000274630">
    <property type="component" value="Plasmid lp17"/>
</dbReference>
<dbReference type="EMBL" id="AY722920">
    <property type="protein sequence ID" value="AAU85941.1"/>
    <property type="molecule type" value="Genomic_DNA"/>
</dbReference>
<gene>
    <name evidence="1" type="ordered locus">BGP091</name>
    <name evidence="2" type="ORF">DB299_05440</name>
</gene>
<proteinExistence type="predicted"/>
<reference evidence="2" key="3">
    <citation type="journal article" date="2018" name="PLoS ONE">
        <title>The genus Borrelia reloaded.</title>
        <authorList>
            <person name="Margos G."/>
            <person name="Gofton A."/>
            <person name="Wibberg D."/>
            <person name="Dangel A."/>
            <person name="Marosevic D."/>
            <person name="Loh S.M."/>
            <person name="Oskam C."/>
            <person name="Fingerle V."/>
        </authorList>
    </citation>
    <scope>NUCLEOTIDE SEQUENCE</scope>
    <source>
        <strain evidence="2">PBi</strain>
    </source>
</reference>
<dbReference type="AlphaFoldDB" id="A0A7M4BKT6"/>
<protein>
    <submittedName>
        <fullName evidence="1">Uncharacterized protein</fullName>
    </submittedName>
</protein>
<sequence length="61" mass="7496">MSLTSRDIFKYYLICVIQWTKPFLYYLYKTVEFDRGKLDKFELEKLRLSISFLKIETIFLS</sequence>
<evidence type="ECO:0000313" key="2">
    <source>
        <dbReference type="EMBL" id="AZA27286.1"/>
    </source>
</evidence>
<keyword evidence="4" id="KW-1185">Reference proteome</keyword>
<evidence type="ECO:0000313" key="4">
    <source>
        <dbReference type="Proteomes" id="UP000274630"/>
    </source>
</evidence>
<organism evidence="1">
    <name type="scientific">Borrelia garinii subsp. bavariensis (strain ATCC BAA-2496 / DSM 23469 / PBi)</name>
    <name type="common">Borreliella bavariensis</name>
    <dbReference type="NCBI Taxonomy" id="290434"/>
    <lineage>
        <taxon>Bacteria</taxon>
        <taxon>Pseudomonadati</taxon>
        <taxon>Spirochaetota</taxon>
        <taxon>Spirochaetia</taxon>
        <taxon>Spirochaetales</taxon>
        <taxon>Borreliaceae</taxon>
        <taxon>Borreliella</taxon>
    </lineage>
</organism>
<keyword evidence="2" id="KW-0614">Plasmid</keyword>
<geneLocation type="plasmid" evidence="2 4">
    <name>lp17</name>
</geneLocation>
<reference evidence="1" key="1">
    <citation type="journal article" date="2004" name="Nucleic Acids Res.">
        <title>Comparative analysis of the Borrelia garinii genome.</title>
        <authorList>
            <person name="Glockner G."/>
            <person name="Lehmann R."/>
            <person name="Romualdi A."/>
            <person name="Pradella S."/>
            <person name="Schulte-Spechtel U."/>
            <person name="Schilhabel M."/>
            <person name="Wilske B."/>
            <person name="Suhnel J."/>
            <person name="Platzer M."/>
        </authorList>
    </citation>
    <scope>NUCLEOTIDE SEQUENCE [LARGE SCALE GENOMIC DNA]</scope>
    <source>
        <strain>ATCC BAA-2496 / DSM 23469 / PBi</strain>
        <strain evidence="1">PBi</strain>
        <plasmid>6</plasmid>
    </source>
</reference>
<reference evidence="4" key="4">
    <citation type="submission" date="2018-04" db="EMBL/GenBank/DDBJ databases">
        <title>Whole Genome Assembly of Borrelia bavariensis PBi.</title>
        <authorList>
            <person name="Margos G."/>
        </authorList>
    </citation>
    <scope>NUCLEOTIDE SEQUENCE [LARGE SCALE GENOMIC DNA]</scope>
    <source>
        <strain evidence="4">PBi</strain>
        <plasmid evidence="4">lp17</plasmid>
    </source>
</reference>
<dbReference type="RefSeq" id="WP_123772059.1">
    <property type="nucleotide sequence ID" value="NZ_CP028876.1"/>
</dbReference>
<evidence type="ECO:0000313" key="3">
    <source>
        <dbReference type="Proteomes" id="UP000002276"/>
    </source>
</evidence>
<accession>A0A7M4BKT6</accession>
<name>A0A7M4BKT6_BORGP</name>
<reference evidence="1" key="2">
    <citation type="submission" date="2004-09" db="EMBL/GenBank/DDBJ databases">
        <authorList>
            <person name="Gloeckner G."/>
            <person name="Schilhabel M."/>
            <person name="Lehmann R."/>
            <person name="Platzer M."/>
        </authorList>
    </citation>
    <scope>NUCLEOTIDE SEQUENCE</scope>
    <source>
        <strain evidence="1">PBi</strain>
    </source>
</reference>
<geneLocation type="plasmid" evidence="3">
    <name>6</name>
</geneLocation>